<dbReference type="InterPro" id="IPR036453">
    <property type="entry name" value="GluRdtase_dimer_dom_sf"/>
</dbReference>
<evidence type="ECO:0000313" key="3">
    <source>
        <dbReference type="EMBL" id="PHQ38441.1"/>
    </source>
</evidence>
<dbReference type="OrthoDB" id="4562at2157"/>
<sequence length="115" mass="13189">MTSEQSNTERHLNGCDDTTDPEADPDCIRRRLLHQAARIERREVEEALSKLEARDNLTDEQRRTIRVLGDTLAWRLMANFELSLKQRSQDSKEGARAVARLFNLVPESHSNDGKS</sequence>
<dbReference type="InterPro" id="IPR015896">
    <property type="entry name" value="4pyrrol_synth_GluRdtase_dimer"/>
</dbReference>
<proteinExistence type="predicted"/>
<feature type="domain" description="Tetrapyrrole biosynthesis glutamyl-tRNA reductase dimerisation" evidence="2">
    <location>
        <begin position="31"/>
        <end position="104"/>
    </location>
</feature>
<organism evidence="3 4">
    <name type="scientific">Halorubrum persicum</name>
    <dbReference type="NCBI Taxonomy" id="1383844"/>
    <lineage>
        <taxon>Archaea</taxon>
        <taxon>Methanobacteriati</taxon>
        <taxon>Methanobacteriota</taxon>
        <taxon>Stenosarchaea group</taxon>
        <taxon>Halobacteria</taxon>
        <taxon>Halobacteriales</taxon>
        <taxon>Haloferacaceae</taxon>
        <taxon>Halorubrum</taxon>
    </lineage>
</organism>
<dbReference type="Proteomes" id="UP000222824">
    <property type="component" value="Unassembled WGS sequence"/>
</dbReference>
<keyword evidence="4" id="KW-1185">Reference proteome</keyword>
<feature type="region of interest" description="Disordered" evidence="1">
    <location>
        <begin position="1"/>
        <end position="25"/>
    </location>
</feature>
<accession>A0A2G1WHH3</accession>
<dbReference type="AlphaFoldDB" id="A0A2G1WHH3"/>
<dbReference type="Pfam" id="PF00745">
    <property type="entry name" value="GlutR_dimer"/>
    <property type="match status" value="1"/>
</dbReference>
<evidence type="ECO:0000256" key="1">
    <source>
        <dbReference type="SAM" id="MobiDB-lite"/>
    </source>
</evidence>
<name>A0A2G1WHH3_9EURY</name>
<dbReference type="EMBL" id="NHOA01000103">
    <property type="protein sequence ID" value="PHQ38441.1"/>
    <property type="molecule type" value="Genomic_DNA"/>
</dbReference>
<dbReference type="GO" id="GO:0008883">
    <property type="term" value="F:glutamyl-tRNA reductase activity"/>
    <property type="evidence" value="ECO:0007669"/>
    <property type="project" value="InterPro"/>
</dbReference>
<dbReference type="RefSeq" id="WP_099255771.1">
    <property type="nucleotide sequence ID" value="NZ_NHOA01000103.1"/>
</dbReference>
<dbReference type="GO" id="GO:0050661">
    <property type="term" value="F:NADP binding"/>
    <property type="evidence" value="ECO:0007669"/>
    <property type="project" value="InterPro"/>
</dbReference>
<reference evidence="3 4" key="1">
    <citation type="journal article" date="2014" name="Front. Microbiol.">
        <title>Population and genomic analysis of the genus Halorubrum.</title>
        <authorList>
            <person name="Fullmer M.S."/>
            <person name="Soucy S.M."/>
            <person name="Swithers K.S."/>
            <person name="Makkay A.M."/>
            <person name="Wheeler R."/>
            <person name="Ventosa A."/>
            <person name="Gogarten J.P."/>
            <person name="Papke R.T."/>
        </authorList>
    </citation>
    <scope>NUCLEOTIDE SEQUENCE [LARGE SCALE GENOMIC DNA]</scope>
    <source>
        <strain evidence="3 4">C49</strain>
    </source>
</reference>
<evidence type="ECO:0000259" key="2">
    <source>
        <dbReference type="Pfam" id="PF00745"/>
    </source>
</evidence>
<protein>
    <recommendedName>
        <fullName evidence="2">Tetrapyrrole biosynthesis glutamyl-tRNA reductase dimerisation domain-containing protein</fullName>
    </recommendedName>
</protein>
<comment type="caution">
    <text evidence="3">The sequence shown here is derived from an EMBL/GenBank/DDBJ whole genome shotgun (WGS) entry which is preliminary data.</text>
</comment>
<dbReference type="SUPFAM" id="SSF69075">
    <property type="entry name" value="Glutamyl tRNA-reductase dimerization domain"/>
    <property type="match status" value="1"/>
</dbReference>
<dbReference type="GO" id="GO:0033014">
    <property type="term" value="P:tetrapyrrole biosynthetic process"/>
    <property type="evidence" value="ECO:0007669"/>
    <property type="project" value="InterPro"/>
</dbReference>
<gene>
    <name evidence="3" type="ORF">DJ69_11595</name>
</gene>
<evidence type="ECO:0000313" key="4">
    <source>
        <dbReference type="Proteomes" id="UP000222824"/>
    </source>
</evidence>